<comment type="caution">
    <text evidence="2">The sequence shown here is derived from an EMBL/GenBank/DDBJ whole genome shotgun (WGS) entry which is preliminary data.</text>
</comment>
<evidence type="ECO:0000313" key="2">
    <source>
        <dbReference type="EMBL" id="TEA34727.1"/>
    </source>
</evidence>
<dbReference type="EMBL" id="QWLN02008682">
    <property type="protein sequence ID" value="TEA34727.1"/>
    <property type="molecule type" value="Genomic_DNA"/>
</dbReference>
<evidence type="ECO:0000313" key="3">
    <source>
        <dbReference type="Proteomes" id="UP000295264"/>
    </source>
</evidence>
<name>A0A484GFZ6_SOUCH</name>
<sequence>VSKEGTAPRVSRVQGPPSVQGATTRDAFDSTAIRDKPLSCHHVFKFVRIKLCKSPLLADVDLLAARELELGPALGLNHMFLVLQLGADGHHDVANVDPDPCALGLSKGTTHTCLEPRLGTACQSLMSTGKGCLRGPLGQPIQATGCIHYRGGCCLQPLRTRPPWGKEHSWLQMIDT</sequence>
<feature type="region of interest" description="Disordered" evidence="1">
    <location>
        <begin position="1"/>
        <end position="25"/>
    </location>
</feature>
<proteinExistence type="predicted"/>
<protein>
    <submittedName>
        <fullName evidence="2">Uncharacterized protein</fullName>
    </submittedName>
</protein>
<feature type="non-terminal residue" evidence="2">
    <location>
        <position position="1"/>
    </location>
</feature>
<dbReference type="Proteomes" id="UP000295264">
    <property type="component" value="Unassembled WGS sequence"/>
</dbReference>
<feature type="non-terminal residue" evidence="2">
    <location>
        <position position="176"/>
    </location>
</feature>
<accession>A0A484GFZ6</accession>
<organism evidence="2 3">
    <name type="scientific">Sousa chinensis</name>
    <name type="common">Indo-pacific humpbacked dolphin</name>
    <name type="synonym">Steno chinensis</name>
    <dbReference type="NCBI Taxonomy" id="103600"/>
    <lineage>
        <taxon>Eukaryota</taxon>
        <taxon>Metazoa</taxon>
        <taxon>Chordata</taxon>
        <taxon>Craniata</taxon>
        <taxon>Vertebrata</taxon>
        <taxon>Euteleostomi</taxon>
        <taxon>Mammalia</taxon>
        <taxon>Eutheria</taxon>
        <taxon>Laurasiatheria</taxon>
        <taxon>Artiodactyla</taxon>
        <taxon>Whippomorpha</taxon>
        <taxon>Cetacea</taxon>
        <taxon>Odontoceti</taxon>
        <taxon>Delphinidae</taxon>
        <taxon>Sousa</taxon>
    </lineage>
</organism>
<gene>
    <name evidence="2" type="ORF">DBR06_SOUSAS20210015</name>
</gene>
<evidence type="ECO:0000256" key="1">
    <source>
        <dbReference type="SAM" id="MobiDB-lite"/>
    </source>
</evidence>
<dbReference type="AlphaFoldDB" id="A0A484GFZ6"/>
<keyword evidence="3" id="KW-1185">Reference proteome</keyword>
<reference evidence="2 3" key="1">
    <citation type="journal article" date="2018" name="Genomics">
        <title>Molecular footprints of inshore aquatic adaptation in Indo-Pacific humpback dolphin (Sousa chinensis).</title>
        <authorList>
            <person name="Ming Y."/>
            <person name="Jian J."/>
            <person name="Yu F."/>
            <person name="Yu X."/>
            <person name="Wang J."/>
            <person name="Liu W."/>
        </authorList>
    </citation>
    <scope>NUCLEOTIDE SEQUENCE [LARGE SCALE GENOMIC DNA]</scope>
    <source>
        <strain evidence="2">MY-2018</strain>
        <tissue evidence="2">Skin</tissue>
    </source>
</reference>